<keyword evidence="3 11" id="KW-0633">Potassium transport</keyword>
<dbReference type="PIRSF" id="PIRSF001296">
    <property type="entry name" value="K_ATPase_KdpC"/>
    <property type="match status" value="1"/>
</dbReference>
<keyword evidence="14" id="KW-1185">Reference proteome</keyword>
<evidence type="ECO:0000256" key="11">
    <source>
        <dbReference type="HAMAP-Rule" id="MF_00276"/>
    </source>
</evidence>
<reference evidence="13" key="2">
    <citation type="submission" date="2020-09" db="EMBL/GenBank/DDBJ databases">
        <authorList>
            <person name="Sun Q."/>
            <person name="Ohkuma M."/>
        </authorList>
    </citation>
    <scope>NUCLEOTIDE SEQUENCE</scope>
    <source>
        <strain evidence="13">JCM 4646</strain>
    </source>
</reference>
<protein>
    <recommendedName>
        <fullName evidence="11">Potassium-transporting ATPase KdpC subunit</fullName>
    </recommendedName>
    <alternativeName>
        <fullName evidence="11">ATP phosphohydrolase [potassium-transporting] C chain</fullName>
    </alternativeName>
    <alternativeName>
        <fullName evidence="11">Potassium-binding and translocating subunit C</fullName>
    </alternativeName>
    <alternativeName>
        <fullName evidence="11">Potassium-translocating ATPase C chain</fullName>
    </alternativeName>
</protein>
<evidence type="ECO:0000256" key="3">
    <source>
        <dbReference type="ARBA" id="ARBA00022538"/>
    </source>
</evidence>
<organism evidence="13 14">
    <name type="scientific">Kitasatospora indigofera</name>
    <dbReference type="NCBI Taxonomy" id="67307"/>
    <lineage>
        <taxon>Bacteria</taxon>
        <taxon>Bacillati</taxon>
        <taxon>Actinomycetota</taxon>
        <taxon>Actinomycetes</taxon>
        <taxon>Kitasatosporales</taxon>
        <taxon>Streptomycetaceae</taxon>
        <taxon>Kitasatospora</taxon>
    </lineage>
</organism>
<dbReference type="HAMAP" id="MF_00276">
    <property type="entry name" value="KdpC"/>
    <property type="match status" value="1"/>
</dbReference>
<keyword evidence="2 11" id="KW-1003">Cell membrane</keyword>
<evidence type="ECO:0000313" key="13">
    <source>
        <dbReference type="EMBL" id="GHH77881.1"/>
    </source>
</evidence>
<dbReference type="GO" id="GO:0005886">
    <property type="term" value="C:plasma membrane"/>
    <property type="evidence" value="ECO:0007669"/>
    <property type="project" value="UniProtKB-SubCell"/>
</dbReference>
<dbReference type="GO" id="GO:0008556">
    <property type="term" value="F:P-type potassium transmembrane transporter activity"/>
    <property type="evidence" value="ECO:0007669"/>
    <property type="project" value="InterPro"/>
</dbReference>
<accession>A0A919G5S3</accession>
<feature type="region of interest" description="Disordered" evidence="12">
    <location>
        <begin position="62"/>
        <end position="116"/>
    </location>
</feature>
<keyword evidence="10 11" id="KW-0472">Membrane</keyword>
<comment type="similarity">
    <text evidence="11">Belongs to the KdpC family.</text>
</comment>
<keyword evidence="8 11" id="KW-1133">Transmembrane helix</keyword>
<dbReference type="PANTHER" id="PTHR30042:SF2">
    <property type="entry name" value="POTASSIUM-TRANSPORTING ATPASE KDPC SUBUNIT"/>
    <property type="match status" value="1"/>
</dbReference>
<evidence type="ECO:0000313" key="14">
    <source>
        <dbReference type="Proteomes" id="UP000617734"/>
    </source>
</evidence>
<dbReference type="RefSeq" id="WP_190213355.1">
    <property type="nucleotide sequence ID" value="NZ_BNBO01000034.1"/>
</dbReference>
<evidence type="ECO:0000256" key="7">
    <source>
        <dbReference type="ARBA" id="ARBA00022958"/>
    </source>
</evidence>
<evidence type="ECO:0000256" key="4">
    <source>
        <dbReference type="ARBA" id="ARBA00022692"/>
    </source>
</evidence>
<feature type="transmembrane region" description="Helical" evidence="11">
    <location>
        <begin position="12"/>
        <end position="33"/>
    </location>
</feature>
<evidence type="ECO:0000256" key="1">
    <source>
        <dbReference type="ARBA" id="ARBA00022448"/>
    </source>
</evidence>
<evidence type="ECO:0000256" key="12">
    <source>
        <dbReference type="SAM" id="MobiDB-lite"/>
    </source>
</evidence>
<dbReference type="InterPro" id="IPR003820">
    <property type="entry name" value="KdpC"/>
</dbReference>
<comment type="subunit">
    <text evidence="11">The system is composed of three essential subunits: KdpA, KdpB and KdpC.</text>
</comment>
<reference evidence="13" key="1">
    <citation type="journal article" date="2014" name="Int. J. Syst. Evol. Microbiol.">
        <title>Complete genome sequence of Corynebacterium casei LMG S-19264T (=DSM 44701T), isolated from a smear-ripened cheese.</title>
        <authorList>
            <consortium name="US DOE Joint Genome Institute (JGI-PGF)"/>
            <person name="Walter F."/>
            <person name="Albersmeier A."/>
            <person name="Kalinowski J."/>
            <person name="Ruckert C."/>
        </authorList>
    </citation>
    <scope>NUCLEOTIDE SEQUENCE</scope>
    <source>
        <strain evidence="13">JCM 4646</strain>
    </source>
</reference>
<keyword evidence="7 11" id="KW-0630">Potassium</keyword>
<evidence type="ECO:0000256" key="6">
    <source>
        <dbReference type="ARBA" id="ARBA00022840"/>
    </source>
</evidence>
<proteinExistence type="inferred from homology"/>
<evidence type="ECO:0000256" key="2">
    <source>
        <dbReference type="ARBA" id="ARBA00022475"/>
    </source>
</evidence>
<feature type="compositionally biased region" description="Polar residues" evidence="12">
    <location>
        <begin position="62"/>
        <end position="80"/>
    </location>
</feature>
<comment type="caution">
    <text evidence="13">The sequence shown here is derived from an EMBL/GenBank/DDBJ whole genome shotgun (WGS) entry which is preliminary data.</text>
</comment>
<gene>
    <name evidence="11 13" type="primary">kdpC</name>
    <name evidence="13" type="ORF">GCM10018781_52270</name>
</gene>
<evidence type="ECO:0000256" key="10">
    <source>
        <dbReference type="ARBA" id="ARBA00023136"/>
    </source>
</evidence>
<dbReference type="GO" id="GO:0005524">
    <property type="term" value="F:ATP binding"/>
    <property type="evidence" value="ECO:0007669"/>
    <property type="project" value="UniProtKB-UniRule"/>
</dbReference>
<comment type="subcellular location">
    <subcellularLocation>
        <location evidence="11">Cell membrane</location>
        <topology evidence="11">Single-pass membrane protein</topology>
    </subcellularLocation>
</comment>
<dbReference type="EMBL" id="BNBO01000034">
    <property type="protein sequence ID" value="GHH77881.1"/>
    <property type="molecule type" value="Genomic_DNA"/>
</dbReference>
<keyword evidence="1 11" id="KW-0813">Transport</keyword>
<evidence type="ECO:0000256" key="9">
    <source>
        <dbReference type="ARBA" id="ARBA00023065"/>
    </source>
</evidence>
<keyword evidence="9 11" id="KW-0406">Ion transport</keyword>
<dbReference type="AlphaFoldDB" id="A0A919G5S3"/>
<dbReference type="Pfam" id="PF02669">
    <property type="entry name" value="KdpC"/>
    <property type="match status" value="1"/>
</dbReference>
<dbReference type="GeneID" id="95355593"/>
<name>A0A919G5S3_9ACTN</name>
<keyword evidence="4 11" id="KW-0812">Transmembrane</keyword>
<dbReference type="Proteomes" id="UP000617734">
    <property type="component" value="Unassembled WGS sequence"/>
</dbReference>
<sequence length="215" mass="22393">MPKPLPTSVRTHVTALRMLLVMTVILGLAYPLLVTGISQVAFSDKANGSIVSSQGKEIGSSLLGQNYNLPKTAPSGSTTGADPDEAPAPDPKWFQPRPSAYAYDPKSSGASNLGPNSEDLLKAVEERRAAVAAFDGVDPAGVPVDALTASGSGLDPHISVAYAKEQVARVAKARNLPADKLNALVTKYTEGRSLGFLGAESVNVVLLNRAVSEQN</sequence>
<comment type="function">
    <text evidence="11">Part of the high-affinity ATP-driven potassium transport (or Kdp) system, which catalyzes the hydrolysis of ATP coupled with the electrogenic transport of potassium into the cytoplasm. This subunit acts as a catalytic chaperone that increases the ATP-binding affinity of the ATP-hydrolyzing subunit KdpB by the formation of a transient KdpB/KdpC/ATP ternary complex.</text>
</comment>
<dbReference type="PANTHER" id="PTHR30042">
    <property type="entry name" value="POTASSIUM-TRANSPORTING ATPASE C CHAIN"/>
    <property type="match status" value="1"/>
</dbReference>
<dbReference type="NCBIfam" id="NF001454">
    <property type="entry name" value="PRK00315.1"/>
    <property type="match status" value="1"/>
</dbReference>
<evidence type="ECO:0000256" key="5">
    <source>
        <dbReference type="ARBA" id="ARBA00022741"/>
    </source>
</evidence>
<evidence type="ECO:0000256" key="8">
    <source>
        <dbReference type="ARBA" id="ARBA00022989"/>
    </source>
</evidence>
<keyword evidence="6 11" id="KW-0067">ATP-binding</keyword>
<keyword evidence="5 11" id="KW-0547">Nucleotide-binding</keyword>